<reference evidence="1 2" key="1">
    <citation type="journal article" date="2015" name="Int. J. Syst. Evol. Microbiol.">
        <title>Methanoculleus sediminis sp. nov., a methanogen from sediments near a submarine mud volcano.</title>
        <authorList>
            <person name="Chen S.C."/>
            <person name="Chen M.F."/>
            <person name="Lai M.C."/>
            <person name="Weng C.Y."/>
            <person name="Wu S.Y."/>
            <person name="Lin S."/>
            <person name="Yang T.F."/>
            <person name="Chen P.C."/>
        </authorList>
    </citation>
    <scope>NUCLEOTIDE SEQUENCE [LARGE SCALE GENOMIC DNA]</scope>
    <source>
        <strain evidence="1 2">S3Fa</strain>
    </source>
</reference>
<protein>
    <recommendedName>
        <fullName evidence="3">CRISPR type III-B/RAMP module-associated protein Cmr5</fullName>
    </recommendedName>
</protein>
<proteinExistence type="predicted"/>
<dbReference type="PATRIC" id="fig|1550566.3.peg.2583"/>
<evidence type="ECO:0008006" key="3">
    <source>
        <dbReference type="Google" id="ProtNLM"/>
    </source>
</evidence>
<keyword evidence="2" id="KW-1185">Reference proteome</keyword>
<evidence type="ECO:0000313" key="1">
    <source>
        <dbReference type="EMBL" id="KLK87268.1"/>
    </source>
</evidence>
<accession>A0A0H1QWE0</accession>
<sequence>MDLKTAIRTYQFAERAKSELIVGSQLTTALIQFPLQEKPGGKRMLVMVLESIRSELEFAYGDTELSEFKKAIDHLNEAISLTESMELGAASERMSRAVSAATTAAQAAWETLKEHELL</sequence>
<name>A0A0H1QWE0_9EURY</name>
<organism evidence="1 2">
    <name type="scientific">Methanoculleus sediminis</name>
    <dbReference type="NCBI Taxonomy" id="1550566"/>
    <lineage>
        <taxon>Archaea</taxon>
        <taxon>Methanobacteriati</taxon>
        <taxon>Methanobacteriota</taxon>
        <taxon>Stenosarchaea group</taxon>
        <taxon>Methanomicrobia</taxon>
        <taxon>Methanomicrobiales</taxon>
        <taxon>Methanomicrobiaceae</taxon>
        <taxon>Methanoculleus</taxon>
    </lineage>
</organism>
<dbReference type="AlphaFoldDB" id="A0A0H1QWE0"/>
<comment type="caution">
    <text evidence="1">The sequence shown here is derived from an EMBL/GenBank/DDBJ whole genome shotgun (WGS) entry which is preliminary data.</text>
</comment>
<dbReference type="OrthoDB" id="106747at2157"/>
<dbReference type="Proteomes" id="UP000035301">
    <property type="component" value="Unassembled WGS sequence"/>
</dbReference>
<dbReference type="RefSeq" id="WP_048185641.1">
    <property type="nucleotide sequence ID" value="NZ_JXOJ01000008.1"/>
</dbReference>
<gene>
    <name evidence="1" type="ORF">SZ63_11815</name>
</gene>
<dbReference type="EMBL" id="JXOJ01000008">
    <property type="protein sequence ID" value="KLK87268.1"/>
    <property type="molecule type" value="Genomic_DNA"/>
</dbReference>
<dbReference type="STRING" id="1550566.SZ63_11815"/>
<evidence type="ECO:0000313" key="2">
    <source>
        <dbReference type="Proteomes" id="UP000035301"/>
    </source>
</evidence>